<accession>A0A5C8NIN6</accession>
<sequence>MAWMYILKCSDDSYYVGSARNIKHRLWQHQNGLGAEYTKHRRPVELVYAVECENVGQAFWLEKRVQNWSRKKREALIRGDFEALPGLAKKDFKRG</sequence>
<organism evidence="3 4">
    <name type="scientific">Aeromicrobium terrae</name>
    <dbReference type="NCBI Taxonomy" id="2498846"/>
    <lineage>
        <taxon>Bacteria</taxon>
        <taxon>Bacillati</taxon>
        <taxon>Actinomycetota</taxon>
        <taxon>Actinomycetes</taxon>
        <taxon>Propionibacteriales</taxon>
        <taxon>Nocardioidaceae</taxon>
        <taxon>Aeromicrobium</taxon>
    </lineage>
</organism>
<proteinExistence type="inferred from homology"/>
<dbReference type="Pfam" id="PF01541">
    <property type="entry name" value="GIY-YIG"/>
    <property type="match status" value="1"/>
</dbReference>
<dbReference type="InterPro" id="IPR000305">
    <property type="entry name" value="GIY-YIG_endonuc"/>
</dbReference>
<keyword evidence="4" id="KW-1185">Reference proteome</keyword>
<dbReference type="Gene3D" id="3.40.1440.10">
    <property type="entry name" value="GIY-YIG endonuclease"/>
    <property type="match status" value="1"/>
</dbReference>
<dbReference type="OrthoDB" id="9797095at2"/>
<comment type="caution">
    <text evidence="3">The sequence shown here is derived from an EMBL/GenBank/DDBJ whole genome shotgun (WGS) entry which is preliminary data.</text>
</comment>
<dbReference type="CDD" id="cd10456">
    <property type="entry name" value="GIY-YIG_UPF0213"/>
    <property type="match status" value="1"/>
</dbReference>
<evidence type="ECO:0000256" key="1">
    <source>
        <dbReference type="ARBA" id="ARBA00007435"/>
    </source>
</evidence>
<dbReference type="RefSeq" id="WP_147686686.1">
    <property type="nucleotide sequence ID" value="NZ_VDUX01000004.1"/>
</dbReference>
<comment type="similarity">
    <text evidence="1">Belongs to the UPF0213 family.</text>
</comment>
<gene>
    <name evidence="3" type="ORF">FHP06_11060</name>
</gene>
<dbReference type="InterPro" id="IPR050190">
    <property type="entry name" value="UPF0213_domain"/>
</dbReference>
<reference evidence="3 4" key="1">
    <citation type="submission" date="2019-06" db="EMBL/GenBank/DDBJ databases">
        <title>Aeromicrobium sp. nov., isolated from a maize field.</title>
        <authorList>
            <person name="Lin S.-Y."/>
            <person name="Tsai C.-F."/>
            <person name="Young C.-C."/>
        </authorList>
    </citation>
    <scope>NUCLEOTIDE SEQUENCE [LARGE SCALE GENOMIC DNA]</scope>
    <source>
        <strain evidence="3 4">CC-CFT486</strain>
    </source>
</reference>
<dbReference type="Proteomes" id="UP000321571">
    <property type="component" value="Unassembled WGS sequence"/>
</dbReference>
<evidence type="ECO:0000259" key="2">
    <source>
        <dbReference type="PROSITE" id="PS50164"/>
    </source>
</evidence>
<evidence type="ECO:0000313" key="3">
    <source>
        <dbReference type="EMBL" id="TXL60946.1"/>
    </source>
</evidence>
<dbReference type="SUPFAM" id="SSF82771">
    <property type="entry name" value="GIY-YIG endonuclease"/>
    <property type="match status" value="1"/>
</dbReference>
<dbReference type="AlphaFoldDB" id="A0A5C8NIN6"/>
<name>A0A5C8NIN6_9ACTN</name>
<protein>
    <submittedName>
        <fullName evidence="3">GIY-YIG nuclease family protein</fullName>
    </submittedName>
</protein>
<feature type="domain" description="GIY-YIG" evidence="2">
    <location>
        <begin position="1"/>
        <end position="75"/>
    </location>
</feature>
<evidence type="ECO:0000313" key="4">
    <source>
        <dbReference type="Proteomes" id="UP000321571"/>
    </source>
</evidence>
<dbReference type="PROSITE" id="PS50164">
    <property type="entry name" value="GIY_YIG"/>
    <property type="match status" value="1"/>
</dbReference>
<dbReference type="EMBL" id="VDUX01000004">
    <property type="protein sequence ID" value="TXL60946.1"/>
    <property type="molecule type" value="Genomic_DNA"/>
</dbReference>
<dbReference type="PANTHER" id="PTHR34477">
    <property type="entry name" value="UPF0213 PROTEIN YHBQ"/>
    <property type="match status" value="1"/>
</dbReference>
<dbReference type="PANTHER" id="PTHR34477:SF1">
    <property type="entry name" value="UPF0213 PROTEIN YHBQ"/>
    <property type="match status" value="1"/>
</dbReference>
<dbReference type="InterPro" id="IPR035901">
    <property type="entry name" value="GIY-YIG_endonuc_sf"/>
</dbReference>